<dbReference type="Pfam" id="PF01565">
    <property type="entry name" value="FAD_binding_4"/>
    <property type="match status" value="1"/>
</dbReference>
<evidence type="ECO:0000256" key="2">
    <source>
        <dbReference type="ARBA" id="ARBA00022827"/>
    </source>
</evidence>
<dbReference type="SUPFAM" id="SSF56176">
    <property type="entry name" value="FAD-binding/transporter-associated domain-like"/>
    <property type="match status" value="1"/>
</dbReference>
<evidence type="ECO:0000313" key="4">
    <source>
        <dbReference type="EMBL" id="CAA6817375.1"/>
    </source>
</evidence>
<sequence length="358" mass="38837">MSQNKDISADLQAQVNNALSDNTPLNIIGGNTKNWYGNQPHGEALSTAAHQGIVNYEPTELVITARSGTPIKHIEEALESAGQQLPFEPPHFGASATLGGTIACNFSGPARPYGGAARDLVLGCKIINGKGEILSFGGEVMKNVAGYDLSRLMAGSLGTLGVLLEISLKVLPRAESEVTVVMDMNAAEGIDKMCQLDGRSLPITAACHHAERLHLRLAGTEGAVKQAQKQLAGEVLESGVDFWNRLKEHELNFFNNNNVWRISVAPDTPVMGLEGKWLYDWGGAQRWLVSTQSAAAIRSATEQVGGHATLFRTNYSSPYQNEQAFHPLGTGMMRYQRQLKAAFDPQGIFNPQRMYSEF</sequence>
<dbReference type="PANTHER" id="PTHR11748">
    <property type="entry name" value="D-LACTATE DEHYDROGENASE"/>
    <property type="match status" value="1"/>
</dbReference>
<dbReference type="Gene3D" id="3.30.465.10">
    <property type="match status" value="1"/>
</dbReference>
<reference evidence="4" key="1">
    <citation type="submission" date="2020-01" db="EMBL/GenBank/DDBJ databases">
        <authorList>
            <person name="Meier V. D."/>
            <person name="Meier V D."/>
        </authorList>
    </citation>
    <scope>NUCLEOTIDE SEQUENCE</scope>
    <source>
        <strain evidence="4">HLG_WM_MAG_09</strain>
    </source>
</reference>
<keyword evidence="1" id="KW-0285">Flavoprotein</keyword>
<accession>A0A6S6TDW2</accession>
<dbReference type="GO" id="GO:0019154">
    <property type="term" value="F:glycolate dehydrogenase activity"/>
    <property type="evidence" value="ECO:0007669"/>
    <property type="project" value="UniProtKB-EC"/>
</dbReference>
<dbReference type="InterPro" id="IPR016169">
    <property type="entry name" value="FAD-bd_PCMH_sub2"/>
</dbReference>
<evidence type="ECO:0000259" key="3">
    <source>
        <dbReference type="PROSITE" id="PS51387"/>
    </source>
</evidence>
<keyword evidence="2" id="KW-0274">FAD</keyword>
<evidence type="ECO:0000256" key="1">
    <source>
        <dbReference type="ARBA" id="ARBA00022630"/>
    </source>
</evidence>
<organism evidence="4">
    <name type="scientific">uncultured Thiotrichaceae bacterium</name>
    <dbReference type="NCBI Taxonomy" id="298394"/>
    <lineage>
        <taxon>Bacteria</taxon>
        <taxon>Pseudomonadati</taxon>
        <taxon>Pseudomonadota</taxon>
        <taxon>Gammaproteobacteria</taxon>
        <taxon>Thiotrichales</taxon>
        <taxon>Thiotrichaceae</taxon>
        <taxon>environmental samples</taxon>
    </lineage>
</organism>
<proteinExistence type="predicted"/>
<dbReference type="EMBL" id="CACVAT010000277">
    <property type="protein sequence ID" value="CAA6817375.1"/>
    <property type="molecule type" value="Genomic_DNA"/>
</dbReference>
<keyword evidence="4" id="KW-0560">Oxidoreductase</keyword>
<protein>
    <submittedName>
        <fullName evidence="4">Glycolate dehydrogenase (EC, FAD-binding subunit GlcE)</fullName>
        <ecNumber evidence="4">1.1.99.14</ecNumber>
    </submittedName>
</protein>
<dbReference type="InterPro" id="IPR036318">
    <property type="entry name" value="FAD-bd_PCMH-like_sf"/>
</dbReference>
<dbReference type="SUPFAM" id="SSF55103">
    <property type="entry name" value="FAD-linked oxidases, C-terminal domain"/>
    <property type="match status" value="1"/>
</dbReference>
<dbReference type="InterPro" id="IPR016166">
    <property type="entry name" value="FAD-bd_PCMH"/>
</dbReference>
<dbReference type="Gene3D" id="1.10.45.10">
    <property type="entry name" value="Vanillyl-alcohol Oxidase, Chain A, domain 4"/>
    <property type="match status" value="1"/>
</dbReference>
<gene>
    <name evidence="4" type="ORF">HELGO_WM14484</name>
</gene>
<dbReference type="InterPro" id="IPR016164">
    <property type="entry name" value="FAD-linked_Oxase-like_C"/>
</dbReference>
<dbReference type="GO" id="GO:0071949">
    <property type="term" value="F:FAD binding"/>
    <property type="evidence" value="ECO:0007669"/>
    <property type="project" value="InterPro"/>
</dbReference>
<dbReference type="PANTHER" id="PTHR11748:SF103">
    <property type="entry name" value="GLYCOLATE OXIDASE SUBUNIT GLCE"/>
    <property type="match status" value="1"/>
</dbReference>
<dbReference type="InterPro" id="IPR006094">
    <property type="entry name" value="Oxid_FAD_bind_N"/>
</dbReference>
<dbReference type="PROSITE" id="PS51387">
    <property type="entry name" value="FAD_PCMH"/>
    <property type="match status" value="1"/>
</dbReference>
<feature type="domain" description="FAD-binding PCMH-type" evidence="3">
    <location>
        <begin position="1"/>
        <end position="173"/>
    </location>
</feature>
<dbReference type="NCBIfam" id="NF008439">
    <property type="entry name" value="PRK11282.1"/>
    <property type="match status" value="1"/>
</dbReference>
<dbReference type="AlphaFoldDB" id="A0A6S6TDW2"/>
<name>A0A6S6TDW2_9GAMM</name>
<dbReference type="InterPro" id="IPR016171">
    <property type="entry name" value="Vanillyl_alc_oxidase_C-sub2"/>
</dbReference>
<dbReference type="EC" id="1.1.99.14" evidence="4"/>